<evidence type="ECO:0000313" key="2">
    <source>
        <dbReference type="EMBL" id="KYN21012.1"/>
    </source>
</evidence>
<protein>
    <submittedName>
        <fullName evidence="1">Uncharacterized protein</fullName>
    </submittedName>
</protein>
<dbReference type="AlphaFoldDB" id="A0A151J4R4"/>
<evidence type="ECO:0000313" key="3">
    <source>
        <dbReference type="EMBL" id="KYN26740.1"/>
    </source>
</evidence>
<accession>A0A151J4R4</accession>
<keyword evidence="4" id="KW-1185">Reference proteome</keyword>
<dbReference type="STRING" id="471704.A0A151J4R4"/>
<reference evidence="1 4" key="1">
    <citation type="submission" date="2015-09" db="EMBL/GenBank/DDBJ databases">
        <title>Trachymyrmex cornetzi WGS genome.</title>
        <authorList>
            <person name="Nygaard S."/>
            <person name="Hu H."/>
            <person name="Boomsma J."/>
            <person name="Zhang G."/>
        </authorList>
    </citation>
    <scope>NUCLEOTIDE SEQUENCE [LARGE SCALE GENOMIC DNA]</scope>
    <source>
        <strain evidence="1">Tcor2-1</strain>
        <tissue evidence="1">Whole body</tissue>
    </source>
</reference>
<dbReference type="Proteomes" id="UP000078492">
    <property type="component" value="Unassembled WGS sequence"/>
</dbReference>
<evidence type="ECO:0000313" key="1">
    <source>
        <dbReference type="EMBL" id="KYN17763.1"/>
    </source>
</evidence>
<dbReference type="EMBL" id="KQ979568">
    <property type="protein sequence ID" value="KYN21012.1"/>
    <property type="molecule type" value="Genomic_DNA"/>
</dbReference>
<dbReference type="EMBL" id="KQ980100">
    <property type="protein sequence ID" value="KYN17763.1"/>
    <property type="molecule type" value="Genomic_DNA"/>
</dbReference>
<evidence type="ECO:0000313" key="4">
    <source>
        <dbReference type="Proteomes" id="UP000078492"/>
    </source>
</evidence>
<dbReference type="EMBL" id="KQ978983">
    <property type="protein sequence ID" value="KYN26740.1"/>
    <property type="molecule type" value="Genomic_DNA"/>
</dbReference>
<organism evidence="1 4">
    <name type="scientific">Trachymyrmex cornetzi</name>
    <dbReference type="NCBI Taxonomy" id="471704"/>
    <lineage>
        <taxon>Eukaryota</taxon>
        <taxon>Metazoa</taxon>
        <taxon>Ecdysozoa</taxon>
        <taxon>Arthropoda</taxon>
        <taxon>Hexapoda</taxon>
        <taxon>Insecta</taxon>
        <taxon>Pterygota</taxon>
        <taxon>Neoptera</taxon>
        <taxon>Endopterygota</taxon>
        <taxon>Hymenoptera</taxon>
        <taxon>Apocrita</taxon>
        <taxon>Aculeata</taxon>
        <taxon>Formicoidea</taxon>
        <taxon>Formicidae</taxon>
        <taxon>Myrmicinae</taxon>
        <taxon>Trachymyrmex</taxon>
    </lineage>
</organism>
<name>A0A151J4R4_9HYME</name>
<sequence>MAEQNDSNNENVSENVPPEMLVAAKEIALNSLPIISKQKYTAVYNEFKKWRSTRNTKSFAEPVFLIYFNELATKYAPPSLWSKYSMLRTTIKSYDNIDISTYPQLIGLLKRKNVGYKPKKSSVFTTTDVSKFLKEAPDAEYLVTKVCIQVHIYLFMYTGTSCLKT</sequence>
<proteinExistence type="predicted"/>
<gene>
    <name evidence="3" type="ORF">ALC57_03781</name>
    <name evidence="2" type="ORF">ALC57_06920</name>
    <name evidence="1" type="ORF">ALC57_09952</name>
</gene>